<evidence type="ECO:0000313" key="7">
    <source>
        <dbReference type="Proteomes" id="UP001579974"/>
    </source>
</evidence>
<dbReference type="Proteomes" id="UP001579974">
    <property type="component" value="Unassembled WGS sequence"/>
</dbReference>
<sequence length="407" mass="45803">MDEQLPGVSVEMLCPQYWMSRCQDGRVYHVDACNKRIAQSGPLYSLTQVAQFPIVKPTRPSEVRFDEQGRAIEDVGWDFIESVSRVRTCSPTPGFAVESTDLRRFAVATPAFQSAADKEFDLIQDTALHTFEPLVVAGESQDGHWLYVYTTTYRGFVAKQSVAVTTWDRFEQLRASTPFVVVTKPFTLSQPQPYDATVSHRWLEFAAVLPLAERQEALGRQHVLGNVCVLLPVRGNDGELMMRPAYVRQADVHVGWLPFKRESCVSMAFTLLHERYGWGGRLGVHDCSSFTRDVYRTMGVELPRDAAVQETALPWRIPFATGLTRRDRCRRLEQLHPGDLLYMPGHTMIYLGSIQGTPYVIHDFAGYVEEGTEIPINQVMVSTLDIQTKSGATYLEKLSSAGAVMVQ</sequence>
<dbReference type="Pfam" id="PF00877">
    <property type="entry name" value="NLPC_P60"/>
    <property type="match status" value="1"/>
</dbReference>
<dbReference type="PROSITE" id="PS51935">
    <property type="entry name" value="NLPC_P60"/>
    <property type="match status" value="1"/>
</dbReference>
<dbReference type="Pfam" id="PF12913">
    <property type="entry name" value="SH3_6"/>
    <property type="match status" value="1"/>
</dbReference>
<keyword evidence="2" id="KW-0645">Protease</keyword>
<dbReference type="InterPro" id="IPR000064">
    <property type="entry name" value="NLP_P60_dom"/>
</dbReference>
<dbReference type="RefSeq" id="WP_275475457.1">
    <property type="nucleotide sequence ID" value="NZ_CP162940.1"/>
</dbReference>
<keyword evidence="3" id="KW-0378">Hydrolase</keyword>
<evidence type="ECO:0000313" key="6">
    <source>
        <dbReference type="EMBL" id="MFB5189479.1"/>
    </source>
</evidence>
<keyword evidence="7" id="KW-1185">Reference proteome</keyword>
<protein>
    <submittedName>
        <fullName evidence="6">NlpC/P60 family protein</fullName>
    </submittedName>
</protein>
<keyword evidence="4" id="KW-0788">Thiol protease</keyword>
<gene>
    <name evidence="6" type="ORF">KKP3000_002751</name>
</gene>
<organism evidence="6 7">
    <name type="scientific">Alicyclobacillus fastidiosus</name>
    <dbReference type="NCBI Taxonomy" id="392011"/>
    <lineage>
        <taxon>Bacteria</taxon>
        <taxon>Bacillati</taxon>
        <taxon>Bacillota</taxon>
        <taxon>Bacilli</taxon>
        <taxon>Bacillales</taxon>
        <taxon>Alicyclobacillaceae</taxon>
        <taxon>Alicyclobacillus</taxon>
    </lineage>
</organism>
<proteinExistence type="inferred from homology"/>
<feature type="domain" description="NlpC/P60" evidence="5">
    <location>
        <begin position="258"/>
        <end position="396"/>
    </location>
</feature>
<dbReference type="InterPro" id="IPR038765">
    <property type="entry name" value="Papain-like_cys_pep_sf"/>
</dbReference>
<dbReference type="Gene3D" id="3.90.1720.10">
    <property type="entry name" value="endopeptidase domain like (from Nostoc punctiforme)"/>
    <property type="match status" value="1"/>
</dbReference>
<accession>A0ABV5AB89</accession>
<comment type="caution">
    <text evidence="6">The sequence shown here is derived from an EMBL/GenBank/DDBJ whole genome shotgun (WGS) entry which is preliminary data.</text>
</comment>
<reference evidence="6 7" key="1">
    <citation type="journal article" date="2024" name="Int. J. Mol. Sci.">
        <title>Exploration of Alicyclobacillus spp. Genome in Search of Antibiotic Resistance.</title>
        <authorList>
            <person name="Bucka-Kolendo J."/>
            <person name="Kiousi D.E."/>
            <person name="Dekowska A."/>
            <person name="Mikolajczuk-Szczyrba A."/>
            <person name="Karadedos D.M."/>
            <person name="Michael P."/>
            <person name="Galanis A."/>
            <person name="Sokolowska B."/>
        </authorList>
    </citation>
    <scope>NUCLEOTIDE SEQUENCE [LARGE SCALE GENOMIC DNA]</scope>
    <source>
        <strain evidence="6 7">KKP 3000</strain>
    </source>
</reference>
<evidence type="ECO:0000259" key="5">
    <source>
        <dbReference type="PROSITE" id="PS51935"/>
    </source>
</evidence>
<evidence type="ECO:0000256" key="2">
    <source>
        <dbReference type="ARBA" id="ARBA00022670"/>
    </source>
</evidence>
<dbReference type="InterPro" id="IPR039439">
    <property type="entry name" value="SH3b1_dom"/>
</dbReference>
<evidence type="ECO:0000256" key="3">
    <source>
        <dbReference type="ARBA" id="ARBA00022801"/>
    </source>
</evidence>
<dbReference type="SUPFAM" id="SSF54001">
    <property type="entry name" value="Cysteine proteinases"/>
    <property type="match status" value="1"/>
</dbReference>
<name>A0ABV5AB89_9BACL</name>
<comment type="similarity">
    <text evidence="1">Belongs to the peptidase C40 family.</text>
</comment>
<evidence type="ECO:0000256" key="4">
    <source>
        <dbReference type="ARBA" id="ARBA00022807"/>
    </source>
</evidence>
<evidence type="ECO:0000256" key="1">
    <source>
        <dbReference type="ARBA" id="ARBA00007074"/>
    </source>
</evidence>
<dbReference type="EMBL" id="JBDXSU010000003">
    <property type="protein sequence ID" value="MFB5189479.1"/>
    <property type="molecule type" value="Genomic_DNA"/>
</dbReference>